<keyword evidence="3" id="KW-1185">Reference proteome</keyword>
<feature type="transmembrane region" description="Helical" evidence="1">
    <location>
        <begin position="36"/>
        <end position="56"/>
    </location>
</feature>
<gene>
    <name evidence="2" type="ORF">JJ685_15425</name>
</gene>
<feature type="transmembrane region" description="Helical" evidence="1">
    <location>
        <begin position="108"/>
        <end position="124"/>
    </location>
</feature>
<organism evidence="2 3">
    <name type="scientific">Ramlibacter monticola</name>
    <dbReference type="NCBI Taxonomy" id="1926872"/>
    <lineage>
        <taxon>Bacteria</taxon>
        <taxon>Pseudomonadati</taxon>
        <taxon>Pseudomonadota</taxon>
        <taxon>Betaproteobacteria</taxon>
        <taxon>Burkholderiales</taxon>
        <taxon>Comamonadaceae</taxon>
        <taxon>Ramlibacter</taxon>
    </lineage>
</organism>
<dbReference type="Proteomes" id="UP000599109">
    <property type="component" value="Unassembled WGS sequence"/>
</dbReference>
<protein>
    <submittedName>
        <fullName evidence="2">Uncharacterized protein</fullName>
    </submittedName>
</protein>
<evidence type="ECO:0000256" key="1">
    <source>
        <dbReference type="SAM" id="Phobius"/>
    </source>
</evidence>
<name>A0A936Z2T2_9BURK</name>
<comment type="caution">
    <text evidence="2">The sequence shown here is derived from an EMBL/GenBank/DDBJ whole genome shotgun (WGS) entry which is preliminary data.</text>
</comment>
<evidence type="ECO:0000313" key="3">
    <source>
        <dbReference type="Proteomes" id="UP000599109"/>
    </source>
</evidence>
<evidence type="ECO:0000313" key="2">
    <source>
        <dbReference type="EMBL" id="MBL0392530.1"/>
    </source>
</evidence>
<dbReference type="AlphaFoldDB" id="A0A936Z2T2"/>
<proteinExistence type="predicted"/>
<sequence length="127" mass="13909">MAVRALLVWLTILVLAVANGALREALLTPRLGRNTSLLLSGILLSALVLLVARISVGWLKADSANTSWRVGALWAGLTLVFEFGFGSLVQHKTGSEMLQPYLFRDGNIWPVVLVVILIAPRVCYRVR</sequence>
<dbReference type="EMBL" id="JAEQNE010000003">
    <property type="protein sequence ID" value="MBL0392530.1"/>
    <property type="molecule type" value="Genomic_DNA"/>
</dbReference>
<feature type="transmembrane region" description="Helical" evidence="1">
    <location>
        <begin position="68"/>
        <end position="88"/>
    </location>
</feature>
<keyword evidence="1" id="KW-0812">Transmembrane</keyword>
<keyword evidence="1" id="KW-0472">Membrane</keyword>
<accession>A0A936Z2T2</accession>
<keyword evidence="1" id="KW-1133">Transmembrane helix</keyword>
<reference evidence="2 3" key="1">
    <citation type="journal article" date="2017" name="Int. J. Syst. Evol. Microbiol.">
        <title>Ramlibacter monticola sp. nov., isolated from forest soil.</title>
        <authorList>
            <person name="Chaudhary D.K."/>
            <person name="Kim J."/>
        </authorList>
    </citation>
    <scope>NUCLEOTIDE SEQUENCE [LARGE SCALE GENOMIC DNA]</scope>
    <source>
        <strain evidence="2 3">KACC 19175</strain>
    </source>
</reference>